<sequence length="121" mass="13338">MSQGQRVSDSDMIALEGKILERFDSVKGQLNHLQNVINSLEGAWEGIGAHAFDRKQTTINNQMVHMGRLLLDFLEAMKATRTLKGDTEEEVRKALMGIDVVDGYSHDAGATNAITSNLSTY</sequence>
<proteinExistence type="predicted"/>
<evidence type="ECO:0000313" key="1">
    <source>
        <dbReference type="EMBL" id="AYG80061.1"/>
    </source>
</evidence>
<gene>
    <name evidence="1" type="ORF">DWB77_02185</name>
</gene>
<organism evidence="1 2">
    <name type="scientific">Streptomyces hundungensis</name>
    <dbReference type="NCBI Taxonomy" id="1077946"/>
    <lineage>
        <taxon>Bacteria</taxon>
        <taxon>Bacillati</taxon>
        <taxon>Actinomycetota</taxon>
        <taxon>Actinomycetes</taxon>
        <taxon>Kitasatosporales</taxon>
        <taxon>Streptomycetaceae</taxon>
        <taxon>Streptomyces</taxon>
    </lineage>
</organism>
<dbReference type="RefSeq" id="WP_120721057.1">
    <property type="nucleotide sequence ID" value="NZ_CP032698.1"/>
</dbReference>
<name>A0A387HBM0_9ACTN</name>
<dbReference type="InterPro" id="IPR036689">
    <property type="entry name" value="ESAT-6-like_sf"/>
</dbReference>
<dbReference type="Gene3D" id="1.10.287.1060">
    <property type="entry name" value="ESAT-6-like"/>
    <property type="match status" value="1"/>
</dbReference>
<dbReference type="SUPFAM" id="SSF140453">
    <property type="entry name" value="EsxAB dimer-like"/>
    <property type="match status" value="1"/>
</dbReference>
<dbReference type="OrthoDB" id="4283504at2"/>
<accession>A0A387HBM0</accession>
<dbReference type="AlphaFoldDB" id="A0A387HBM0"/>
<protein>
    <recommendedName>
        <fullName evidence="3">WXG100 family type VII secretion target</fullName>
    </recommendedName>
</protein>
<dbReference type="Proteomes" id="UP000271554">
    <property type="component" value="Chromosome"/>
</dbReference>
<dbReference type="EMBL" id="CP032698">
    <property type="protein sequence ID" value="AYG80061.1"/>
    <property type="molecule type" value="Genomic_DNA"/>
</dbReference>
<keyword evidence="2" id="KW-1185">Reference proteome</keyword>
<dbReference type="KEGG" id="shun:DWB77_02185"/>
<reference evidence="1 2" key="1">
    <citation type="submission" date="2018-10" db="EMBL/GenBank/DDBJ databases">
        <title>Relationship between Morphology and Antimicrobial Activity in Streptomyces.</title>
        <authorList>
            <person name="Kang H.J."/>
            <person name="Kim S.B."/>
        </authorList>
    </citation>
    <scope>NUCLEOTIDE SEQUENCE [LARGE SCALE GENOMIC DNA]</scope>
    <source>
        <strain evidence="1 2">BH38</strain>
    </source>
</reference>
<dbReference type="InterPro" id="IPR010310">
    <property type="entry name" value="T7SS_ESAT-6-like"/>
</dbReference>
<evidence type="ECO:0000313" key="2">
    <source>
        <dbReference type="Proteomes" id="UP000271554"/>
    </source>
</evidence>
<evidence type="ECO:0008006" key="3">
    <source>
        <dbReference type="Google" id="ProtNLM"/>
    </source>
</evidence>
<dbReference type="Pfam" id="PF06013">
    <property type="entry name" value="WXG100"/>
    <property type="match status" value="1"/>
</dbReference>